<dbReference type="EMBL" id="JAXCGZ010007898">
    <property type="protein sequence ID" value="KAK7078305.1"/>
    <property type="molecule type" value="Genomic_DNA"/>
</dbReference>
<evidence type="ECO:0000313" key="1">
    <source>
        <dbReference type="EMBL" id="KAK7078305.1"/>
    </source>
</evidence>
<dbReference type="Proteomes" id="UP001381693">
    <property type="component" value="Unassembled WGS sequence"/>
</dbReference>
<sequence length="93" mass="10394">MPRGVGGSKLRSTLIEAITQNTTILVRQFTYNKENQSQSKCFENSDLLCLDSELHTNQSCSSYGELIPAFCTTQKESFLNALLPRTYNGSSHE</sequence>
<protein>
    <submittedName>
        <fullName evidence="1">Uncharacterized protein</fullName>
    </submittedName>
</protein>
<accession>A0AAN8XFS9</accession>
<comment type="caution">
    <text evidence="1">The sequence shown here is derived from an EMBL/GenBank/DDBJ whole genome shotgun (WGS) entry which is preliminary data.</text>
</comment>
<dbReference type="AlphaFoldDB" id="A0AAN8XFS9"/>
<proteinExistence type="predicted"/>
<reference evidence="1 2" key="1">
    <citation type="submission" date="2023-11" db="EMBL/GenBank/DDBJ databases">
        <title>Halocaridina rubra genome assembly.</title>
        <authorList>
            <person name="Smith C."/>
        </authorList>
    </citation>
    <scope>NUCLEOTIDE SEQUENCE [LARGE SCALE GENOMIC DNA]</scope>
    <source>
        <strain evidence="1">EP-1</strain>
        <tissue evidence="1">Whole</tissue>
    </source>
</reference>
<organism evidence="1 2">
    <name type="scientific">Halocaridina rubra</name>
    <name type="common">Hawaiian red shrimp</name>
    <dbReference type="NCBI Taxonomy" id="373956"/>
    <lineage>
        <taxon>Eukaryota</taxon>
        <taxon>Metazoa</taxon>
        <taxon>Ecdysozoa</taxon>
        <taxon>Arthropoda</taxon>
        <taxon>Crustacea</taxon>
        <taxon>Multicrustacea</taxon>
        <taxon>Malacostraca</taxon>
        <taxon>Eumalacostraca</taxon>
        <taxon>Eucarida</taxon>
        <taxon>Decapoda</taxon>
        <taxon>Pleocyemata</taxon>
        <taxon>Caridea</taxon>
        <taxon>Atyoidea</taxon>
        <taxon>Atyidae</taxon>
        <taxon>Halocaridina</taxon>
    </lineage>
</organism>
<name>A0AAN8XFS9_HALRR</name>
<evidence type="ECO:0000313" key="2">
    <source>
        <dbReference type="Proteomes" id="UP001381693"/>
    </source>
</evidence>
<gene>
    <name evidence="1" type="ORF">SK128_027710</name>
</gene>
<keyword evidence="2" id="KW-1185">Reference proteome</keyword>